<accession>A0A0A8Z7A7</accession>
<organism evidence="2">
    <name type="scientific">Arundo donax</name>
    <name type="common">Giant reed</name>
    <name type="synonym">Donax arundinaceus</name>
    <dbReference type="NCBI Taxonomy" id="35708"/>
    <lineage>
        <taxon>Eukaryota</taxon>
        <taxon>Viridiplantae</taxon>
        <taxon>Streptophyta</taxon>
        <taxon>Embryophyta</taxon>
        <taxon>Tracheophyta</taxon>
        <taxon>Spermatophyta</taxon>
        <taxon>Magnoliopsida</taxon>
        <taxon>Liliopsida</taxon>
        <taxon>Poales</taxon>
        <taxon>Poaceae</taxon>
        <taxon>PACMAD clade</taxon>
        <taxon>Arundinoideae</taxon>
        <taxon>Arundineae</taxon>
        <taxon>Arundo</taxon>
    </lineage>
</organism>
<feature type="region of interest" description="Disordered" evidence="1">
    <location>
        <begin position="1"/>
        <end position="33"/>
    </location>
</feature>
<dbReference type="EMBL" id="GBRH01263219">
    <property type="protein sequence ID" value="JAD34676.1"/>
    <property type="molecule type" value="Transcribed_RNA"/>
</dbReference>
<feature type="compositionally biased region" description="Polar residues" evidence="1">
    <location>
        <begin position="1"/>
        <end position="11"/>
    </location>
</feature>
<dbReference type="AlphaFoldDB" id="A0A0A8Z7A7"/>
<proteinExistence type="predicted"/>
<protein>
    <submittedName>
        <fullName evidence="2">Uncharacterized protein</fullName>
    </submittedName>
</protein>
<name>A0A0A8Z7A7_ARUDO</name>
<feature type="region of interest" description="Disordered" evidence="1">
    <location>
        <begin position="49"/>
        <end position="89"/>
    </location>
</feature>
<evidence type="ECO:0000256" key="1">
    <source>
        <dbReference type="SAM" id="MobiDB-lite"/>
    </source>
</evidence>
<evidence type="ECO:0000313" key="2">
    <source>
        <dbReference type="EMBL" id="JAD34676.1"/>
    </source>
</evidence>
<reference evidence="2" key="1">
    <citation type="submission" date="2014-09" db="EMBL/GenBank/DDBJ databases">
        <authorList>
            <person name="Magalhaes I.L.F."/>
            <person name="Oliveira U."/>
            <person name="Santos F.R."/>
            <person name="Vidigal T.H.D.A."/>
            <person name="Brescovit A.D."/>
            <person name="Santos A.J."/>
        </authorList>
    </citation>
    <scope>NUCLEOTIDE SEQUENCE</scope>
    <source>
        <tissue evidence="2">Shoot tissue taken approximately 20 cm above the soil surface</tissue>
    </source>
</reference>
<reference evidence="2" key="2">
    <citation type="journal article" date="2015" name="Data Brief">
        <title>Shoot transcriptome of the giant reed, Arundo donax.</title>
        <authorList>
            <person name="Barrero R.A."/>
            <person name="Guerrero F.D."/>
            <person name="Moolhuijzen P."/>
            <person name="Goolsby J.A."/>
            <person name="Tidwell J."/>
            <person name="Bellgard S.E."/>
            <person name="Bellgard M.I."/>
        </authorList>
    </citation>
    <scope>NUCLEOTIDE SEQUENCE</scope>
    <source>
        <tissue evidence="2">Shoot tissue taken approximately 20 cm above the soil surface</tissue>
    </source>
</reference>
<sequence>MRSSRGGTTSFVRLERRAPSARNRQRPPRRDLVPLLLDSCPAYRFKASADTTRAGGGGTAREAWSSHTHPPSELRPLPPMLSPADRSRRRKPLWHDELEAKMRRRAAGRSYVVRASELRVGKLGEGGVRGVCWRAARRQARPAQHGAARAGEQHVGSASTARSCAWCRC</sequence>